<reference evidence="2 3" key="1">
    <citation type="submission" date="2019-04" db="EMBL/GenBank/DDBJ databases">
        <title>An improved genome assembly and genetic linkage map for asparagus bean, Vigna unguiculata ssp. sesquipedialis.</title>
        <authorList>
            <person name="Xia Q."/>
            <person name="Zhang R."/>
            <person name="Dong Y."/>
        </authorList>
    </citation>
    <scope>NUCLEOTIDE SEQUENCE [LARGE SCALE GENOMIC DNA]</scope>
    <source>
        <tissue evidence="2">Leaf</tissue>
    </source>
</reference>
<keyword evidence="3" id="KW-1185">Reference proteome</keyword>
<feature type="signal peptide" evidence="1">
    <location>
        <begin position="1"/>
        <end position="17"/>
    </location>
</feature>
<evidence type="ECO:0000313" key="2">
    <source>
        <dbReference type="EMBL" id="QCD86519.1"/>
    </source>
</evidence>
<keyword evidence="1" id="KW-0732">Signal</keyword>
<dbReference type="AlphaFoldDB" id="A0A4D6LD44"/>
<name>A0A4D6LD44_VIGUN</name>
<organism evidence="2 3">
    <name type="scientific">Vigna unguiculata</name>
    <name type="common">Cowpea</name>
    <dbReference type="NCBI Taxonomy" id="3917"/>
    <lineage>
        <taxon>Eukaryota</taxon>
        <taxon>Viridiplantae</taxon>
        <taxon>Streptophyta</taxon>
        <taxon>Embryophyta</taxon>
        <taxon>Tracheophyta</taxon>
        <taxon>Spermatophyta</taxon>
        <taxon>Magnoliopsida</taxon>
        <taxon>eudicotyledons</taxon>
        <taxon>Gunneridae</taxon>
        <taxon>Pentapetalae</taxon>
        <taxon>rosids</taxon>
        <taxon>fabids</taxon>
        <taxon>Fabales</taxon>
        <taxon>Fabaceae</taxon>
        <taxon>Papilionoideae</taxon>
        <taxon>50 kb inversion clade</taxon>
        <taxon>NPAAA clade</taxon>
        <taxon>indigoferoid/millettioid clade</taxon>
        <taxon>Phaseoleae</taxon>
        <taxon>Vigna</taxon>
    </lineage>
</organism>
<accession>A0A4D6LD44</accession>
<dbReference type="EMBL" id="CP039347">
    <property type="protein sequence ID" value="QCD86519.1"/>
    <property type="molecule type" value="Genomic_DNA"/>
</dbReference>
<dbReference type="Proteomes" id="UP000501690">
    <property type="component" value="Linkage Group LG3"/>
</dbReference>
<sequence>MNALLGLLTAALGQASSKLISSSLLISALGAAGPVCLRVEAEISSFLVAKPVILAQATRSRLGETCREQTLARARALAQADGLSFERVAAWARDLTFGLRVGSPKRGNPSRLSEGFWLERDALLYIHEIGIMRWHGFNMEYKWKVVTNVDMRVVLQWSGRNSMAPVSGCPWWCPIYIVWRLETH</sequence>
<evidence type="ECO:0000313" key="3">
    <source>
        <dbReference type="Proteomes" id="UP000501690"/>
    </source>
</evidence>
<gene>
    <name evidence="2" type="ORF">DEO72_LG3g1042</name>
</gene>
<feature type="chain" id="PRO_5020031303" evidence="1">
    <location>
        <begin position="18"/>
        <end position="184"/>
    </location>
</feature>
<evidence type="ECO:0000256" key="1">
    <source>
        <dbReference type="SAM" id="SignalP"/>
    </source>
</evidence>
<protein>
    <submittedName>
        <fullName evidence="2">Uncharacterized protein</fullName>
    </submittedName>
</protein>
<proteinExistence type="predicted"/>